<dbReference type="PATRIC" id="fig|1618570.3.peg.249"/>
<evidence type="ECO:0000256" key="3">
    <source>
        <dbReference type="ARBA" id="ARBA00022814"/>
    </source>
</evidence>
<dbReference type="EMBL" id="LBVL01000002">
    <property type="protein sequence ID" value="KKQ86061.1"/>
    <property type="molecule type" value="Genomic_DNA"/>
</dbReference>
<name>A0A0G0P9Q8_9BACT</name>
<dbReference type="SUPFAM" id="SSF54814">
    <property type="entry name" value="Prokaryotic type KH domain (KH-domain type II)"/>
    <property type="match status" value="2"/>
</dbReference>
<dbReference type="Gene3D" id="3.30.300.20">
    <property type="match status" value="2"/>
</dbReference>
<dbReference type="FunFam" id="3.30.300.20:FF:000002">
    <property type="entry name" value="Transcription termination/antitermination protein NusA"/>
    <property type="match status" value="1"/>
</dbReference>
<evidence type="ECO:0000259" key="9">
    <source>
        <dbReference type="SMART" id="SM00322"/>
    </source>
</evidence>
<dbReference type="Gene3D" id="3.30.1480.10">
    <property type="entry name" value="NusA, N-terminal domain"/>
    <property type="match status" value="1"/>
</dbReference>
<keyword evidence="6 7" id="KW-0804">Transcription</keyword>
<evidence type="ECO:0000313" key="11">
    <source>
        <dbReference type="Proteomes" id="UP000034081"/>
    </source>
</evidence>
<keyword evidence="2 7" id="KW-0963">Cytoplasm</keyword>
<dbReference type="GO" id="GO:0003700">
    <property type="term" value="F:DNA-binding transcription factor activity"/>
    <property type="evidence" value="ECO:0007669"/>
    <property type="project" value="InterPro"/>
</dbReference>
<evidence type="ECO:0000256" key="8">
    <source>
        <dbReference type="SAM" id="MobiDB-lite"/>
    </source>
</evidence>
<evidence type="ECO:0000256" key="1">
    <source>
        <dbReference type="ARBA" id="ARBA00022472"/>
    </source>
</evidence>
<dbReference type="AlphaFoldDB" id="A0A0G0P9Q8"/>
<dbReference type="InterPro" id="IPR030842">
    <property type="entry name" value="TF_NusA_bacterial"/>
</dbReference>
<dbReference type="InterPro" id="IPR004087">
    <property type="entry name" value="KH_dom"/>
</dbReference>
<evidence type="ECO:0000256" key="5">
    <source>
        <dbReference type="ARBA" id="ARBA00023015"/>
    </source>
</evidence>
<dbReference type="Gene3D" id="2.40.50.140">
    <property type="entry name" value="Nucleic acid-binding proteins"/>
    <property type="match status" value="1"/>
</dbReference>
<dbReference type="CDD" id="cd02134">
    <property type="entry name" value="KH-II_NusA_rpt1"/>
    <property type="match status" value="1"/>
</dbReference>
<accession>A0A0G0P9Q8</accession>
<dbReference type="HAMAP" id="MF_00945_B">
    <property type="entry name" value="NusA_B"/>
    <property type="match status" value="1"/>
</dbReference>
<keyword evidence="1 7" id="KW-0806">Transcription termination</keyword>
<keyword evidence="4 7" id="KW-0694">RNA-binding</keyword>
<dbReference type="Pfam" id="PF08529">
    <property type="entry name" value="NusA_N"/>
    <property type="match status" value="2"/>
</dbReference>
<evidence type="ECO:0000256" key="7">
    <source>
        <dbReference type="HAMAP-Rule" id="MF_00945"/>
    </source>
</evidence>
<dbReference type="InterPro" id="IPR015946">
    <property type="entry name" value="KH_dom-like_a/b"/>
</dbReference>
<dbReference type="STRING" id="1618570.UT08_C0002G0083"/>
<keyword evidence="5 7" id="KW-0805">Transcription regulation</keyword>
<reference evidence="10 11" key="1">
    <citation type="journal article" date="2015" name="Nature">
        <title>rRNA introns, odd ribosomes, and small enigmatic genomes across a large radiation of phyla.</title>
        <authorList>
            <person name="Brown C.T."/>
            <person name="Hug L.A."/>
            <person name="Thomas B.C."/>
            <person name="Sharon I."/>
            <person name="Castelle C.J."/>
            <person name="Singh A."/>
            <person name="Wilkins M.J."/>
            <person name="Williams K.H."/>
            <person name="Banfield J.F."/>
        </authorList>
    </citation>
    <scope>NUCLEOTIDE SEQUENCE [LARGE SCALE GENOMIC DNA]</scope>
</reference>
<dbReference type="InterPro" id="IPR009019">
    <property type="entry name" value="KH_sf_prok-type"/>
</dbReference>
<evidence type="ECO:0000313" key="10">
    <source>
        <dbReference type="EMBL" id="KKQ86061.1"/>
    </source>
</evidence>
<proteinExistence type="inferred from homology"/>
<evidence type="ECO:0000256" key="2">
    <source>
        <dbReference type="ARBA" id="ARBA00022490"/>
    </source>
</evidence>
<dbReference type="InterPro" id="IPR025249">
    <property type="entry name" value="TF_NusA_KH_1st"/>
</dbReference>
<dbReference type="PROSITE" id="PS50084">
    <property type="entry name" value="KH_TYPE_1"/>
    <property type="match status" value="1"/>
</dbReference>
<dbReference type="InterPro" id="IPR013735">
    <property type="entry name" value="TF_NusA_N"/>
</dbReference>
<evidence type="ECO:0000256" key="6">
    <source>
        <dbReference type="ARBA" id="ARBA00023163"/>
    </source>
</evidence>
<dbReference type="InterPro" id="IPR010213">
    <property type="entry name" value="TF_NusA"/>
</dbReference>
<dbReference type="SMART" id="SM00322">
    <property type="entry name" value="KH"/>
    <property type="match status" value="2"/>
</dbReference>
<comment type="function">
    <text evidence="7">Participates in both transcription termination and antitermination.</text>
</comment>
<dbReference type="GO" id="GO:0003723">
    <property type="term" value="F:RNA binding"/>
    <property type="evidence" value="ECO:0007669"/>
    <property type="project" value="UniProtKB-UniRule"/>
</dbReference>
<dbReference type="SUPFAM" id="SSF50249">
    <property type="entry name" value="Nucleic acid-binding proteins"/>
    <property type="match status" value="1"/>
</dbReference>
<dbReference type="InterPro" id="IPR012340">
    <property type="entry name" value="NA-bd_OB-fold"/>
</dbReference>
<dbReference type="PANTHER" id="PTHR22648:SF0">
    <property type="entry name" value="TRANSCRIPTION TERMINATION_ANTITERMINATION PROTEIN NUSA"/>
    <property type="match status" value="1"/>
</dbReference>
<dbReference type="GO" id="GO:0005829">
    <property type="term" value="C:cytosol"/>
    <property type="evidence" value="ECO:0007669"/>
    <property type="project" value="TreeGrafter"/>
</dbReference>
<dbReference type="PANTHER" id="PTHR22648">
    <property type="entry name" value="TRANSCRIPTION TERMINATION FACTOR NUSA"/>
    <property type="match status" value="1"/>
</dbReference>
<sequence length="367" mass="40576">MQTPRTEFAQALRAIAAERGLDPAVILDTIKQAIIAAYKRDARERGEETEEMDFDVELNPTNGEARIFSWPLEKSEKKKDVTPPGFGRIAAQTAKQVIHQKIREAEKGAIMDEFSGRVGSLISGMILRFDGPDVRVDLGRAEATMPKEERVPSERLNPNQRLTFLLKDINDTLKGKQILLSRSDAVFVQKLFEREVPEMSSGSVEVKLISREPGVRTKMAVFSNQSGVDPVGSCVGQKGIRVQAVTNELGGERVDIIQYTQDMADLIKASLSPAEGLSVKLDKKNNIAQVKAPEDQLSLAIGKDGQNARLAAKLTGWKVEIKALSVEKKKDEKPEKKSAVAETKPEKIEKKEVKSKSEDGRQKSETE</sequence>
<feature type="domain" description="K Homology" evidence="9">
    <location>
        <begin position="213"/>
        <end position="272"/>
    </location>
</feature>
<dbReference type="CDD" id="cd04455">
    <property type="entry name" value="S1_NusA"/>
    <property type="match status" value="1"/>
</dbReference>
<dbReference type="Pfam" id="PF13184">
    <property type="entry name" value="KH_NusA_1st"/>
    <property type="match status" value="1"/>
</dbReference>
<dbReference type="InterPro" id="IPR058582">
    <property type="entry name" value="KH_NusA_2nd"/>
</dbReference>
<dbReference type="NCBIfam" id="TIGR01953">
    <property type="entry name" value="NusA"/>
    <property type="match status" value="1"/>
</dbReference>
<dbReference type="Proteomes" id="UP000034081">
    <property type="component" value="Unassembled WGS sequence"/>
</dbReference>
<feature type="region of interest" description="Disordered" evidence="8">
    <location>
        <begin position="325"/>
        <end position="367"/>
    </location>
</feature>
<dbReference type="GO" id="GO:0006353">
    <property type="term" value="P:DNA-templated transcription termination"/>
    <property type="evidence" value="ECO:0007669"/>
    <property type="project" value="UniProtKB-UniRule"/>
</dbReference>
<organism evidence="10 11">
    <name type="scientific">Candidatus Woesebacteria bacterium GW2011_GWB1_38_8</name>
    <dbReference type="NCBI Taxonomy" id="1618570"/>
    <lineage>
        <taxon>Bacteria</taxon>
        <taxon>Candidatus Woeseibacteriota</taxon>
    </lineage>
</organism>
<gene>
    <name evidence="7" type="primary">nusA</name>
    <name evidence="10" type="ORF">UT08_C0002G0083</name>
</gene>
<comment type="subcellular location">
    <subcellularLocation>
        <location evidence="7">Cytoplasm</location>
    </subcellularLocation>
</comment>
<comment type="subunit">
    <text evidence="7">Monomer. Binds directly to the core enzyme of the DNA-dependent RNA polymerase and to nascent RNA.</text>
</comment>
<keyword evidence="3 7" id="KW-0889">Transcription antitermination</keyword>
<comment type="similarity">
    <text evidence="7">Belongs to the NusA family.</text>
</comment>
<dbReference type="SUPFAM" id="SSF69705">
    <property type="entry name" value="Transcription factor NusA, N-terminal domain"/>
    <property type="match status" value="1"/>
</dbReference>
<dbReference type="InterPro" id="IPR036555">
    <property type="entry name" value="NusA_N_sf"/>
</dbReference>
<dbReference type="CDD" id="cd22529">
    <property type="entry name" value="KH-II_NusA_rpt2"/>
    <property type="match status" value="1"/>
</dbReference>
<dbReference type="Pfam" id="PF26594">
    <property type="entry name" value="KH_NusA_2nd"/>
    <property type="match status" value="1"/>
</dbReference>
<feature type="domain" description="K Homology" evidence="9">
    <location>
        <begin position="284"/>
        <end position="358"/>
    </location>
</feature>
<protein>
    <recommendedName>
        <fullName evidence="7">Transcription termination/antitermination protein NusA</fullName>
    </recommendedName>
</protein>
<comment type="caution">
    <text evidence="10">The sequence shown here is derived from an EMBL/GenBank/DDBJ whole genome shotgun (WGS) entry which is preliminary data.</text>
</comment>
<evidence type="ECO:0000256" key="4">
    <source>
        <dbReference type="ARBA" id="ARBA00022884"/>
    </source>
</evidence>
<dbReference type="GO" id="GO:0031564">
    <property type="term" value="P:transcription antitermination"/>
    <property type="evidence" value="ECO:0007669"/>
    <property type="project" value="UniProtKB-UniRule"/>
</dbReference>